<evidence type="ECO:0000313" key="3">
    <source>
        <dbReference type="Proteomes" id="UP000184440"/>
    </source>
</evidence>
<evidence type="ECO:0000313" key="2">
    <source>
        <dbReference type="EMBL" id="SHN47563.1"/>
    </source>
</evidence>
<dbReference type="GO" id="GO:0004540">
    <property type="term" value="F:RNA nuclease activity"/>
    <property type="evidence" value="ECO:0007669"/>
    <property type="project" value="InterPro"/>
</dbReference>
<proteinExistence type="predicted"/>
<keyword evidence="3" id="KW-1185">Reference proteome</keyword>
<dbReference type="RefSeq" id="WP_073265550.1">
    <property type="nucleotide sequence ID" value="NZ_FRCS01000025.1"/>
</dbReference>
<dbReference type="Proteomes" id="UP000184440">
    <property type="component" value="Unassembled WGS sequence"/>
</dbReference>
<dbReference type="EMBL" id="FRCS01000025">
    <property type="protein sequence ID" value="SHN47563.1"/>
    <property type="molecule type" value="Genomic_DNA"/>
</dbReference>
<dbReference type="STRING" id="134849.SAMN05443668_12523"/>
<gene>
    <name evidence="2" type="ORF">SAMN05443668_12523</name>
</gene>
<sequence>MDRASVQTTYLLVDGENIDATLGSNIFGGRRPSPQERPRWERVRDFASETWDRQVKALFFLNASSGQLPLPFIQALLALDYQPIPLSGGAGEKVVDIGIQRTLDALVDRPGDVLLASHDGDFFDQIERLLDGNRRVGLLGFREFVNSRFTELTAQGLEIYDLEDDVRCFNARLPRVRIINIDRFDPLPYL</sequence>
<dbReference type="Pfam" id="PF01936">
    <property type="entry name" value="NYN"/>
    <property type="match status" value="1"/>
</dbReference>
<feature type="domain" description="NYN" evidence="1">
    <location>
        <begin position="9"/>
        <end position="144"/>
    </location>
</feature>
<accession>A0A1M7RMN0</accession>
<organism evidence="2 3">
    <name type="scientific">Cryptosporangium aurantiacum</name>
    <dbReference type="NCBI Taxonomy" id="134849"/>
    <lineage>
        <taxon>Bacteria</taxon>
        <taxon>Bacillati</taxon>
        <taxon>Actinomycetota</taxon>
        <taxon>Actinomycetes</taxon>
        <taxon>Cryptosporangiales</taxon>
        <taxon>Cryptosporangiaceae</taxon>
        <taxon>Cryptosporangium</taxon>
    </lineage>
</organism>
<dbReference type="AlphaFoldDB" id="A0A1M7RMN0"/>
<name>A0A1M7RMN0_9ACTN</name>
<dbReference type="Gene3D" id="3.40.50.1010">
    <property type="entry name" value="5'-nuclease"/>
    <property type="match status" value="1"/>
</dbReference>
<dbReference type="InterPro" id="IPR021139">
    <property type="entry name" value="NYN"/>
</dbReference>
<evidence type="ECO:0000259" key="1">
    <source>
        <dbReference type="Pfam" id="PF01936"/>
    </source>
</evidence>
<protein>
    <recommendedName>
        <fullName evidence="1">NYN domain-containing protein</fullName>
    </recommendedName>
</protein>
<reference evidence="2 3" key="1">
    <citation type="submission" date="2016-11" db="EMBL/GenBank/DDBJ databases">
        <authorList>
            <person name="Jaros S."/>
            <person name="Januszkiewicz K."/>
            <person name="Wedrychowicz H."/>
        </authorList>
    </citation>
    <scope>NUCLEOTIDE SEQUENCE [LARGE SCALE GENOMIC DNA]</scope>
    <source>
        <strain evidence="2 3">DSM 46144</strain>
    </source>
</reference>
<dbReference type="OrthoDB" id="4772393at2"/>